<dbReference type="EMBL" id="WIGN01000031">
    <property type="protein sequence ID" value="KAF6815934.1"/>
    <property type="molecule type" value="Genomic_DNA"/>
</dbReference>
<dbReference type="AlphaFoldDB" id="A0A8H6JMG3"/>
<proteinExistence type="predicted"/>
<name>A0A8H6JMG3_9PEZI</name>
<comment type="caution">
    <text evidence="1">The sequence shown here is derived from an EMBL/GenBank/DDBJ whole genome shotgun (WGS) entry which is preliminary data.</text>
</comment>
<keyword evidence="2" id="KW-1185">Reference proteome</keyword>
<dbReference type="Proteomes" id="UP000652219">
    <property type="component" value="Unassembled WGS sequence"/>
</dbReference>
<sequence length="81" mass="8358">MAAQQCHCQLSSAGASGSVCLPTERRPPGLPAVNPPSSGAVVVGAPHELEAFDAPSLQEHWDDAGSVARYYTTNTSLHGSL</sequence>
<evidence type="ECO:0000313" key="2">
    <source>
        <dbReference type="Proteomes" id="UP000652219"/>
    </source>
</evidence>
<gene>
    <name evidence="1" type="ORF">CSOJ01_03203</name>
</gene>
<protein>
    <submittedName>
        <fullName evidence="1">Uncharacterized protein</fullName>
    </submittedName>
</protein>
<accession>A0A8H6JMG3</accession>
<organism evidence="1 2">
    <name type="scientific">Colletotrichum sojae</name>
    <dbReference type="NCBI Taxonomy" id="2175907"/>
    <lineage>
        <taxon>Eukaryota</taxon>
        <taxon>Fungi</taxon>
        <taxon>Dikarya</taxon>
        <taxon>Ascomycota</taxon>
        <taxon>Pezizomycotina</taxon>
        <taxon>Sordariomycetes</taxon>
        <taxon>Hypocreomycetidae</taxon>
        <taxon>Glomerellales</taxon>
        <taxon>Glomerellaceae</taxon>
        <taxon>Colletotrichum</taxon>
        <taxon>Colletotrichum orchidearum species complex</taxon>
    </lineage>
</organism>
<evidence type="ECO:0000313" key="1">
    <source>
        <dbReference type="EMBL" id="KAF6815934.1"/>
    </source>
</evidence>
<reference evidence="1 2" key="1">
    <citation type="journal article" date="2020" name="Phytopathology">
        <title>Genome Sequence Resources of Colletotrichum truncatum, C. plurivorum, C. musicola, and C. sojae: Four Species Pathogenic to Soybean (Glycine max).</title>
        <authorList>
            <person name="Rogerio F."/>
            <person name="Boufleur T.R."/>
            <person name="Ciampi-Guillardi M."/>
            <person name="Sukno S.A."/>
            <person name="Thon M.R."/>
            <person name="Massola Junior N.S."/>
            <person name="Baroncelli R."/>
        </authorList>
    </citation>
    <scope>NUCLEOTIDE SEQUENCE [LARGE SCALE GENOMIC DNA]</scope>
    <source>
        <strain evidence="1 2">LFN0009</strain>
    </source>
</reference>